<evidence type="ECO:0000313" key="2">
    <source>
        <dbReference type="Proteomes" id="UP001378956"/>
    </source>
</evidence>
<comment type="caution">
    <text evidence="1">The sequence shown here is derived from an EMBL/GenBank/DDBJ whole genome shotgun (WGS) entry which is preliminary data.</text>
</comment>
<name>A0ABU8NRN7_9SPHI</name>
<organism evidence="1 2">
    <name type="scientific">Pedobacter panaciterrae</name>
    <dbReference type="NCBI Taxonomy" id="363849"/>
    <lineage>
        <taxon>Bacteria</taxon>
        <taxon>Pseudomonadati</taxon>
        <taxon>Bacteroidota</taxon>
        <taxon>Sphingobacteriia</taxon>
        <taxon>Sphingobacteriales</taxon>
        <taxon>Sphingobacteriaceae</taxon>
        <taxon>Pedobacter</taxon>
    </lineage>
</organism>
<dbReference type="Proteomes" id="UP001378956">
    <property type="component" value="Unassembled WGS sequence"/>
</dbReference>
<protein>
    <recommendedName>
        <fullName evidence="3">Outer membrane efflux protein</fullName>
    </recommendedName>
</protein>
<sequence length="323" mass="36859">MKKILLISVLTLNLLKGYSQIANPEALLDKEVLEQVKSMMAADEGLVDIEDFYKKISNEPQVKTLIKSYYAKPLINTELAVKQISRIKITPENLLAPAEEFIPARAFIDSIPNPFFDPVVKRFNYEKEHAEFRYLYRDFTEAIGQKMTELGTPSYHPGGSAGSKIVEQLDVRFNFYKMELSQYRQDMIESSRNAQNEIVNWSAKSDHYAGSEEERRAAVSREASAYRISRAILIRMCDELEFGVNLSYFKARKTALGNMAVQAAKLYQDKSTVKGKNVTVEILEISKALFDKVNLMLFDGSLLQTKAQIINYNFDTLIDMSRL</sequence>
<reference evidence="1 2" key="1">
    <citation type="submission" date="2024-03" db="EMBL/GenBank/DDBJ databases">
        <title>Sequence of Lycoming College Course Isolates.</title>
        <authorList>
            <person name="Plotts O."/>
            <person name="Newman J."/>
        </authorList>
    </citation>
    <scope>NUCLEOTIDE SEQUENCE [LARGE SCALE GENOMIC DNA]</scope>
    <source>
        <strain evidence="1 2">CJB-3</strain>
    </source>
</reference>
<evidence type="ECO:0000313" key="1">
    <source>
        <dbReference type="EMBL" id="MEJ2904924.1"/>
    </source>
</evidence>
<keyword evidence="2" id="KW-1185">Reference proteome</keyword>
<dbReference type="EMBL" id="JBBEUB010000008">
    <property type="protein sequence ID" value="MEJ2904924.1"/>
    <property type="molecule type" value="Genomic_DNA"/>
</dbReference>
<dbReference type="RefSeq" id="WP_288882614.1">
    <property type="nucleotide sequence ID" value="NZ_CBFGNQ010000008.1"/>
</dbReference>
<gene>
    <name evidence="1" type="ORF">WAE58_20935</name>
</gene>
<proteinExistence type="predicted"/>
<accession>A0ABU8NRN7</accession>
<evidence type="ECO:0008006" key="3">
    <source>
        <dbReference type="Google" id="ProtNLM"/>
    </source>
</evidence>